<evidence type="ECO:0000313" key="2">
    <source>
        <dbReference type="Proteomes" id="UP000601597"/>
    </source>
</evidence>
<gene>
    <name evidence="1" type="ORF">GCM10007071_11140</name>
</gene>
<reference evidence="2" key="1">
    <citation type="journal article" date="2019" name="Int. J. Syst. Evol. Microbiol.">
        <title>The Global Catalogue of Microorganisms (GCM) 10K type strain sequencing project: providing services to taxonomists for standard genome sequencing and annotation.</title>
        <authorList>
            <consortium name="The Broad Institute Genomics Platform"/>
            <consortium name="The Broad Institute Genome Sequencing Center for Infectious Disease"/>
            <person name="Wu L."/>
            <person name="Ma J."/>
        </authorList>
    </citation>
    <scope>NUCLEOTIDE SEQUENCE [LARGE SCALE GENOMIC DNA]</scope>
    <source>
        <strain evidence="2">KCTC 22280</strain>
    </source>
</reference>
<protein>
    <submittedName>
        <fullName evidence="1">Uncharacterized protein</fullName>
    </submittedName>
</protein>
<dbReference type="RefSeq" id="WP_189574041.1">
    <property type="nucleotide sequence ID" value="NZ_BMXV01000002.1"/>
</dbReference>
<name>A0ABQ3AVU2_9GAMM</name>
<accession>A0ABQ3AVU2</accession>
<dbReference type="EMBL" id="BMXV01000002">
    <property type="protein sequence ID" value="GGY66122.1"/>
    <property type="molecule type" value="Genomic_DNA"/>
</dbReference>
<evidence type="ECO:0000313" key="1">
    <source>
        <dbReference type="EMBL" id="GGY66122.1"/>
    </source>
</evidence>
<comment type="caution">
    <text evidence="1">The sequence shown here is derived from an EMBL/GenBank/DDBJ whole genome shotgun (WGS) entry which is preliminary data.</text>
</comment>
<proteinExistence type="predicted"/>
<organism evidence="1 2">
    <name type="scientific">Marinobacter zhanjiangensis</name>
    <dbReference type="NCBI Taxonomy" id="578215"/>
    <lineage>
        <taxon>Bacteria</taxon>
        <taxon>Pseudomonadati</taxon>
        <taxon>Pseudomonadota</taxon>
        <taxon>Gammaproteobacteria</taxon>
        <taxon>Pseudomonadales</taxon>
        <taxon>Marinobacteraceae</taxon>
        <taxon>Marinobacter</taxon>
    </lineage>
</organism>
<dbReference type="Proteomes" id="UP000601597">
    <property type="component" value="Unassembled WGS sequence"/>
</dbReference>
<sequence>MSARPDTYTLKVTVARLLELSYARNEGLTTRILREVGPASVSVGSDGTATLSGKAGNVTFSAGEVVQSIGVQIRRIGVSMDVTEDGELEYTARFLFAGALALSARGTIDVEELILSCSGLLCRAARALKSRTASTDREIERALK</sequence>
<keyword evidence="2" id="KW-1185">Reference proteome</keyword>